<organism evidence="2 3">
    <name type="scientific">Dawidia soli</name>
    <dbReference type="NCBI Taxonomy" id="2782352"/>
    <lineage>
        <taxon>Bacteria</taxon>
        <taxon>Pseudomonadati</taxon>
        <taxon>Bacteroidota</taxon>
        <taxon>Cytophagia</taxon>
        <taxon>Cytophagales</taxon>
        <taxon>Chryseotaleaceae</taxon>
        <taxon>Dawidia</taxon>
    </lineage>
</organism>
<protein>
    <submittedName>
        <fullName evidence="2">Uncharacterized protein</fullName>
    </submittedName>
</protein>
<dbReference type="EMBL" id="JAHESC010000081">
    <property type="protein sequence ID" value="MBT1690702.1"/>
    <property type="molecule type" value="Genomic_DNA"/>
</dbReference>
<comment type="caution">
    <text evidence="2">The sequence shown here is derived from an EMBL/GenBank/DDBJ whole genome shotgun (WGS) entry which is preliminary data.</text>
</comment>
<accession>A0AAP2DJM3</accession>
<feature type="coiled-coil region" evidence="1">
    <location>
        <begin position="115"/>
        <end position="149"/>
    </location>
</feature>
<evidence type="ECO:0000313" key="3">
    <source>
        <dbReference type="Proteomes" id="UP001319180"/>
    </source>
</evidence>
<dbReference type="RefSeq" id="WP_254094409.1">
    <property type="nucleotide sequence ID" value="NZ_JAHESC010000081.1"/>
</dbReference>
<keyword evidence="1" id="KW-0175">Coiled coil</keyword>
<evidence type="ECO:0000313" key="2">
    <source>
        <dbReference type="EMBL" id="MBT1690702.1"/>
    </source>
</evidence>
<dbReference type="Proteomes" id="UP001319180">
    <property type="component" value="Unassembled WGS sequence"/>
</dbReference>
<sequence length="278" mass="31034">MVAILLLTGTVAYLASEGISVRLLEASLREEMLKTEVMLSEKLQLEKEIARQAAALSTLRVANGALQYKAARAVGEVKDRDAQITAMRREYAGATRLRQQHQALQAGYEAQATDLADTRRSVKRMQSAQDDLEQTVALLLQQNKNLTGELHAWRLSAVKDVRVEPYRKNERLTLSARKTRKLVVHVDVASRVKDLHFRITDPAGQVLSAADGDMSTTVVDDGIPPKYVASTRQAILKEYPYKRVAMIFIPSERLEAGIYQIDILSDTESIGSLQVKFR</sequence>
<name>A0AAP2DJM3_9BACT</name>
<gene>
    <name evidence="2" type="ORF">KK078_29325</name>
</gene>
<dbReference type="AlphaFoldDB" id="A0AAP2DJM3"/>
<reference evidence="2 3" key="1">
    <citation type="submission" date="2021-05" db="EMBL/GenBank/DDBJ databases">
        <title>A Polyphasic approach of four new species of the genus Ohtaekwangia: Ohtaekwangia histidinii sp. nov., Ohtaekwangia cretensis sp. nov., Ohtaekwangia indiensis sp. nov., Ohtaekwangia reichenbachii sp. nov. from diverse environment.</title>
        <authorList>
            <person name="Octaviana S."/>
        </authorList>
    </citation>
    <scope>NUCLEOTIDE SEQUENCE [LARGE SCALE GENOMIC DNA]</scope>
    <source>
        <strain evidence="2 3">PWU37</strain>
    </source>
</reference>
<proteinExistence type="predicted"/>
<keyword evidence="3" id="KW-1185">Reference proteome</keyword>
<evidence type="ECO:0000256" key="1">
    <source>
        <dbReference type="SAM" id="Coils"/>
    </source>
</evidence>